<evidence type="ECO:0000256" key="3">
    <source>
        <dbReference type="ARBA" id="ARBA00023125"/>
    </source>
</evidence>
<sequence>MKPPTLLIDSDLIGHQSIYAMKEVDLSKDDYKTEIIYNFLMKVRMLAEALHSNKFIFFWDSRKSLLHRKEIYPEYKEGDRSWEKRTEDEKNLLTAGRAQFSVLINEVLPQMGFRNILSEDGYESDDLIARITIGNDQSFVIVSADSDLYQLLEQDRVTMFNPDSRVWNITSAFSFGNKWGIAPEQWADVKAMAGCKSDNVKGIKGVGEKTAIKFLHSDLPAHHKIYSTIMEQKDEVLKTNRPLVTLPYKDTPKPYIQDDELSEKRFIKVFNKFGFRS</sequence>
<dbReference type="InterPro" id="IPR029060">
    <property type="entry name" value="PIN-like_dom_sf"/>
</dbReference>
<keyword evidence="3" id="KW-0238">DNA-binding</keyword>
<dbReference type="InterPro" id="IPR020045">
    <property type="entry name" value="DNA_polI_H3TH"/>
</dbReference>
<evidence type="ECO:0000256" key="1">
    <source>
        <dbReference type="ARBA" id="ARBA00022722"/>
    </source>
</evidence>
<dbReference type="InterPro" id="IPR002421">
    <property type="entry name" value="5-3_exonuclease"/>
</dbReference>
<dbReference type="SMART" id="SM00475">
    <property type="entry name" value="53EXOc"/>
    <property type="match status" value="1"/>
</dbReference>
<dbReference type="AlphaFoldDB" id="A0A0F9HCZ6"/>
<evidence type="ECO:0000313" key="5">
    <source>
        <dbReference type="EMBL" id="KKL72997.1"/>
    </source>
</evidence>
<dbReference type="GO" id="GO:0008409">
    <property type="term" value="F:5'-3' exonuclease activity"/>
    <property type="evidence" value="ECO:0007669"/>
    <property type="project" value="InterPro"/>
</dbReference>
<dbReference type="SUPFAM" id="SSF88723">
    <property type="entry name" value="PIN domain-like"/>
    <property type="match status" value="1"/>
</dbReference>
<dbReference type="PANTHER" id="PTHR42646">
    <property type="entry name" value="FLAP ENDONUCLEASE XNI"/>
    <property type="match status" value="1"/>
</dbReference>
<feature type="non-terminal residue" evidence="5">
    <location>
        <position position="277"/>
    </location>
</feature>
<dbReference type="SUPFAM" id="SSF47807">
    <property type="entry name" value="5' to 3' exonuclease, C-terminal subdomain"/>
    <property type="match status" value="1"/>
</dbReference>
<keyword evidence="2" id="KW-0378">Hydrolase</keyword>
<dbReference type="InterPro" id="IPR038969">
    <property type="entry name" value="FEN"/>
</dbReference>
<accession>A0A0F9HCZ6</accession>
<keyword evidence="1" id="KW-0540">Nuclease</keyword>
<dbReference type="Pfam" id="PF02739">
    <property type="entry name" value="5_3_exonuc_N"/>
    <property type="match status" value="1"/>
</dbReference>
<dbReference type="InterPro" id="IPR008918">
    <property type="entry name" value="HhH2"/>
</dbReference>
<dbReference type="PANTHER" id="PTHR42646:SF2">
    <property type="entry name" value="5'-3' EXONUCLEASE FAMILY PROTEIN"/>
    <property type="match status" value="1"/>
</dbReference>
<dbReference type="GO" id="GO:0003677">
    <property type="term" value="F:DNA binding"/>
    <property type="evidence" value="ECO:0007669"/>
    <property type="project" value="UniProtKB-KW"/>
</dbReference>
<dbReference type="Gene3D" id="1.10.150.20">
    <property type="entry name" value="5' to 3' exonuclease, C-terminal subdomain"/>
    <property type="match status" value="1"/>
</dbReference>
<dbReference type="EMBL" id="LAZR01025099">
    <property type="protein sequence ID" value="KKL72997.1"/>
    <property type="molecule type" value="Genomic_DNA"/>
</dbReference>
<evidence type="ECO:0000259" key="4">
    <source>
        <dbReference type="SMART" id="SM00475"/>
    </source>
</evidence>
<comment type="caution">
    <text evidence="5">The sequence shown here is derived from an EMBL/GenBank/DDBJ whole genome shotgun (WGS) entry which is preliminary data.</text>
</comment>
<evidence type="ECO:0000256" key="2">
    <source>
        <dbReference type="ARBA" id="ARBA00022801"/>
    </source>
</evidence>
<dbReference type="InterPro" id="IPR020046">
    <property type="entry name" value="5-3_exonucl_a-hlix_arch_N"/>
</dbReference>
<dbReference type="SMART" id="SM00279">
    <property type="entry name" value="HhH2"/>
    <property type="match status" value="1"/>
</dbReference>
<dbReference type="CDD" id="cd09898">
    <property type="entry name" value="H3TH_53EXO"/>
    <property type="match status" value="1"/>
</dbReference>
<organism evidence="5">
    <name type="scientific">marine sediment metagenome</name>
    <dbReference type="NCBI Taxonomy" id="412755"/>
    <lineage>
        <taxon>unclassified sequences</taxon>
        <taxon>metagenomes</taxon>
        <taxon>ecological metagenomes</taxon>
    </lineage>
</organism>
<dbReference type="Gene3D" id="3.40.50.1010">
    <property type="entry name" value="5'-nuclease"/>
    <property type="match status" value="1"/>
</dbReference>
<dbReference type="InterPro" id="IPR036279">
    <property type="entry name" value="5-3_exonuclease_C_sf"/>
</dbReference>
<reference evidence="5" key="1">
    <citation type="journal article" date="2015" name="Nature">
        <title>Complex archaea that bridge the gap between prokaryotes and eukaryotes.</title>
        <authorList>
            <person name="Spang A."/>
            <person name="Saw J.H."/>
            <person name="Jorgensen S.L."/>
            <person name="Zaremba-Niedzwiedzka K."/>
            <person name="Martijn J."/>
            <person name="Lind A.E."/>
            <person name="van Eijk R."/>
            <person name="Schleper C."/>
            <person name="Guy L."/>
            <person name="Ettema T.J."/>
        </authorList>
    </citation>
    <scope>NUCLEOTIDE SEQUENCE</scope>
</reference>
<gene>
    <name evidence="5" type="ORF">LCGC14_2079330</name>
</gene>
<dbReference type="GO" id="GO:0017108">
    <property type="term" value="F:5'-flap endonuclease activity"/>
    <property type="evidence" value="ECO:0007669"/>
    <property type="project" value="InterPro"/>
</dbReference>
<proteinExistence type="predicted"/>
<dbReference type="Pfam" id="PF01367">
    <property type="entry name" value="5_3_exonuc"/>
    <property type="match status" value="1"/>
</dbReference>
<dbReference type="GO" id="GO:0033567">
    <property type="term" value="P:DNA replication, Okazaki fragment processing"/>
    <property type="evidence" value="ECO:0007669"/>
    <property type="project" value="InterPro"/>
</dbReference>
<feature type="domain" description="5'-3' exonuclease" evidence="4">
    <location>
        <begin position="1"/>
        <end position="262"/>
    </location>
</feature>
<protein>
    <recommendedName>
        <fullName evidence="4">5'-3' exonuclease domain-containing protein</fullName>
    </recommendedName>
</protein>
<name>A0A0F9HCZ6_9ZZZZ</name>